<dbReference type="Gene3D" id="3.20.20.30">
    <property type="entry name" value="Luciferase-like domain"/>
    <property type="match status" value="1"/>
</dbReference>
<keyword evidence="1" id="KW-0560">Oxidoreductase</keyword>
<reference evidence="3 4" key="1">
    <citation type="submission" date="2020-04" db="EMBL/GenBank/DDBJ databases">
        <authorList>
            <person name="Klaysubun C."/>
            <person name="Duangmal K."/>
            <person name="Lipun K."/>
        </authorList>
    </citation>
    <scope>NUCLEOTIDE SEQUENCE [LARGE SCALE GENOMIC DNA]</scope>
    <source>
        <strain evidence="3 4">JCM 11839</strain>
    </source>
</reference>
<dbReference type="PANTHER" id="PTHR43244">
    <property type="match status" value="1"/>
</dbReference>
<keyword evidence="4" id="KW-1185">Reference proteome</keyword>
<evidence type="ECO:0000259" key="2">
    <source>
        <dbReference type="Pfam" id="PF00296"/>
    </source>
</evidence>
<name>A0ABX1RTL6_9PSEU</name>
<accession>A0ABX1RTL6</accession>
<dbReference type="Proteomes" id="UP001296706">
    <property type="component" value="Unassembled WGS sequence"/>
</dbReference>
<evidence type="ECO:0000313" key="3">
    <source>
        <dbReference type="EMBL" id="NMH82511.1"/>
    </source>
</evidence>
<evidence type="ECO:0000313" key="4">
    <source>
        <dbReference type="Proteomes" id="UP001296706"/>
    </source>
</evidence>
<dbReference type="RefSeq" id="WP_169400506.1">
    <property type="nucleotide sequence ID" value="NZ_BAAAJH010000004.1"/>
</dbReference>
<organism evidence="3 4">
    <name type="scientific">Pseudonocardia xinjiangensis</name>
    <dbReference type="NCBI Taxonomy" id="75289"/>
    <lineage>
        <taxon>Bacteria</taxon>
        <taxon>Bacillati</taxon>
        <taxon>Actinomycetota</taxon>
        <taxon>Actinomycetes</taxon>
        <taxon>Pseudonocardiales</taxon>
        <taxon>Pseudonocardiaceae</taxon>
        <taxon>Pseudonocardia</taxon>
    </lineage>
</organism>
<dbReference type="InterPro" id="IPR036661">
    <property type="entry name" value="Luciferase-like_sf"/>
</dbReference>
<evidence type="ECO:0000256" key="1">
    <source>
        <dbReference type="ARBA" id="ARBA00023002"/>
    </source>
</evidence>
<sequence length="266" mass="28343">MKQPTLGVTFRPQSPPERLREVALAAEAAGVSELWLWEDCFLEGGLTAATAALAWTERLHVGIGLLPVPLRNPAVTAMEIATLARLFPGRFMPGLGHGVLDWMAQVGARAASPMTLLREHSSAVYHLLHGRTLDVDGRFVHLEQVTLEYPPYVVPPLLIGGRGPKTLRLAGDVADGVILDCITSASQVRDARRHVAEGRSAGGRTGPFRTVVYIELDTASAGLQGQVADWAGQLGAVGADSVVFQATGENPDPRPLLEACGSHISR</sequence>
<proteinExistence type="predicted"/>
<gene>
    <name evidence="3" type="ORF">HF577_36175</name>
</gene>
<dbReference type="SUPFAM" id="SSF51679">
    <property type="entry name" value="Bacterial luciferase-like"/>
    <property type="match status" value="1"/>
</dbReference>
<dbReference type="InterPro" id="IPR050564">
    <property type="entry name" value="F420-G6PD/mer"/>
</dbReference>
<dbReference type="Pfam" id="PF00296">
    <property type="entry name" value="Bac_luciferase"/>
    <property type="match status" value="1"/>
</dbReference>
<dbReference type="CDD" id="cd01097">
    <property type="entry name" value="Tetrahydromethanopterin_reductase"/>
    <property type="match status" value="1"/>
</dbReference>
<dbReference type="InterPro" id="IPR011251">
    <property type="entry name" value="Luciferase-like_dom"/>
</dbReference>
<protein>
    <submittedName>
        <fullName evidence="3">LLM class flavin-dependent oxidoreductase</fullName>
    </submittedName>
</protein>
<comment type="caution">
    <text evidence="3">The sequence shown here is derived from an EMBL/GenBank/DDBJ whole genome shotgun (WGS) entry which is preliminary data.</text>
</comment>
<dbReference type="EMBL" id="JAAXKY010000247">
    <property type="protein sequence ID" value="NMH82511.1"/>
    <property type="molecule type" value="Genomic_DNA"/>
</dbReference>
<dbReference type="PANTHER" id="PTHR43244:SF1">
    <property type="entry name" value="5,10-METHYLENETETRAHYDROMETHANOPTERIN REDUCTASE"/>
    <property type="match status" value="1"/>
</dbReference>
<feature type="domain" description="Luciferase-like" evidence="2">
    <location>
        <begin position="13"/>
        <end position="214"/>
    </location>
</feature>